<protein>
    <submittedName>
        <fullName evidence="2">Uncharacterized protein</fullName>
    </submittedName>
</protein>
<organism evidence="2 3">
    <name type="scientific">Actinoplanes xinjiangensis</name>
    <dbReference type="NCBI Taxonomy" id="512350"/>
    <lineage>
        <taxon>Bacteria</taxon>
        <taxon>Bacillati</taxon>
        <taxon>Actinomycetota</taxon>
        <taxon>Actinomycetes</taxon>
        <taxon>Micromonosporales</taxon>
        <taxon>Micromonosporaceae</taxon>
        <taxon>Actinoplanes</taxon>
    </lineage>
</organism>
<evidence type="ECO:0000256" key="1">
    <source>
        <dbReference type="SAM" id="MobiDB-lite"/>
    </source>
</evidence>
<comment type="caution">
    <text evidence="2">The sequence shown here is derived from an EMBL/GenBank/DDBJ whole genome shotgun (WGS) entry which is preliminary data.</text>
</comment>
<feature type="region of interest" description="Disordered" evidence="1">
    <location>
        <begin position="150"/>
        <end position="177"/>
    </location>
</feature>
<sequence>MGTHGARRAAHDVRDGRVVEVFVVAQHDHRPLAGRQFLDESPHRVAFGDCGGFVCGTGRVGDHRHRHLVAAAPSPPRVMCVEQHPPDVEVGLFGAGDAVPPGVGAGQHILHQVLGPVAITGQQPREPNQRRPAGVGVFLERHALLNALTDPPRRHRPQDHFQPAPTPLETAARADSGDAARLRLVPTAVSTTPRQRWEPAEVDLRPAVRLRLALTVVSRAVRQRWRPAEVDLGVLFVRGWLPPSSRRP</sequence>
<proteinExistence type="predicted"/>
<keyword evidence="3" id="KW-1185">Reference proteome</keyword>
<dbReference type="EMBL" id="QGGR01000017">
    <property type="protein sequence ID" value="PWK41193.1"/>
    <property type="molecule type" value="Genomic_DNA"/>
</dbReference>
<dbReference type="Proteomes" id="UP000245697">
    <property type="component" value="Unassembled WGS sequence"/>
</dbReference>
<evidence type="ECO:0000313" key="2">
    <source>
        <dbReference type="EMBL" id="PWK41193.1"/>
    </source>
</evidence>
<name>A0A316F7C6_9ACTN</name>
<reference evidence="2 3" key="1">
    <citation type="submission" date="2018-05" db="EMBL/GenBank/DDBJ databases">
        <title>Genomic Encyclopedia of Archaeal and Bacterial Type Strains, Phase II (KMG-II): from individual species to whole genera.</title>
        <authorList>
            <person name="Goeker M."/>
        </authorList>
    </citation>
    <scope>NUCLEOTIDE SEQUENCE [LARGE SCALE GENOMIC DNA]</scope>
    <source>
        <strain evidence="2 3">DSM 45184</strain>
    </source>
</reference>
<gene>
    <name evidence="2" type="ORF">BC793_11760</name>
</gene>
<evidence type="ECO:0000313" key="3">
    <source>
        <dbReference type="Proteomes" id="UP000245697"/>
    </source>
</evidence>
<dbReference type="AlphaFoldDB" id="A0A316F7C6"/>
<accession>A0A316F7C6</accession>